<dbReference type="Gene3D" id="3.40.710.10">
    <property type="entry name" value="DD-peptidase/beta-lactamase superfamily"/>
    <property type="match status" value="1"/>
</dbReference>
<dbReference type="SUPFAM" id="SSF54184">
    <property type="entry name" value="Penicillin-binding protein 2x (pbp-2x), c-terminal domain"/>
    <property type="match status" value="2"/>
</dbReference>
<name>A0A8I0DPG6_9CLOT</name>
<evidence type="ECO:0000259" key="5">
    <source>
        <dbReference type="PROSITE" id="PS51178"/>
    </source>
</evidence>
<dbReference type="PANTHER" id="PTHR30627">
    <property type="entry name" value="PEPTIDOGLYCAN D,D-TRANSPEPTIDASE"/>
    <property type="match status" value="1"/>
</dbReference>
<dbReference type="Pfam" id="PF03793">
    <property type="entry name" value="PASTA"/>
    <property type="match status" value="2"/>
</dbReference>
<dbReference type="GO" id="GO:0008658">
    <property type="term" value="F:penicillin binding"/>
    <property type="evidence" value="ECO:0007669"/>
    <property type="project" value="InterPro"/>
</dbReference>
<keyword evidence="7" id="KW-1185">Reference proteome</keyword>
<dbReference type="RefSeq" id="WP_022212969.1">
    <property type="nucleotide sequence ID" value="NZ_JACOOQ010000013.1"/>
</dbReference>
<gene>
    <name evidence="6" type="ORF">H8R92_08725</name>
</gene>
<comment type="similarity">
    <text evidence="2">Belongs to the transpeptidase family.</text>
</comment>
<evidence type="ECO:0000256" key="1">
    <source>
        <dbReference type="ARBA" id="ARBA00004370"/>
    </source>
</evidence>
<dbReference type="AlphaFoldDB" id="A0A8I0DPG6"/>
<dbReference type="InterPro" id="IPR036138">
    <property type="entry name" value="PBP_dimer_sf"/>
</dbReference>
<dbReference type="GO" id="GO:0005886">
    <property type="term" value="C:plasma membrane"/>
    <property type="evidence" value="ECO:0007669"/>
    <property type="project" value="TreeGrafter"/>
</dbReference>
<feature type="transmembrane region" description="Helical" evidence="4">
    <location>
        <begin position="28"/>
        <end position="48"/>
    </location>
</feature>
<feature type="domain" description="PASTA" evidence="5">
    <location>
        <begin position="610"/>
        <end position="671"/>
    </location>
</feature>
<dbReference type="Gene3D" id="3.30.10.20">
    <property type="match status" value="2"/>
</dbReference>
<dbReference type="InterPro" id="IPR001460">
    <property type="entry name" value="PCN-bd_Tpept"/>
</dbReference>
<dbReference type="CDD" id="cd06575">
    <property type="entry name" value="PASTA_Pbp2x-like_2"/>
    <property type="match status" value="1"/>
</dbReference>
<evidence type="ECO:0000313" key="6">
    <source>
        <dbReference type="EMBL" id="MBC5640497.1"/>
    </source>
</evidence>
<dbReference type="Pfam" id="PF03717">
    <property type="entry name" value="PBP_dimer"/>
    <property type="match status" value="1"/>
</dbReference>
<dbReference type="CDD" id="cd06576">
    <property type="entry name" value="PASTA_Pbp2x-like_1"/>
    <property type="match status" value="1"/>
</dbReference>
<dbReference type="SUPFAM" id="SSF56601">
    <property type="entry name" value="beta-lactamase/transpeptidase-like"/>
    <property type="match status" value="1"/>
</dbReference>
<dbReference type="InterPro" id="IPR012338">
    <property type="entry name" value="Beta-lactam/transpept-like"/>
</dbReference>
<dbReference type="InterPro" id="IPR050515">
    <property type="entry name" value="Beta-lactam/transpept"/>
</dbReference>
<protein>
    <submittedName>
        <fullName evidence="6">Stage V sporulation protein D</fullName>
    </submittedName>
</protein>
<accession>A0A8I0DPG6</accession>
<comment type="subcellular location">
    <subcellularLocation>
        <location evidence="1">Membrane</location>
    </subcellularLocation>
</comment>
<dbReference type="GO" id="GO:0071555">
    <property type="term" value="P:cell wall organization"/>
    <property type="evidence" value="ECO:0007669"/>
    <property type="project" value="TreeGrafter"/>
</dbReference>
<proteinExistence type="inferred from homology"/>
<keyword evidence="4" id="KW-0812">Transmembrane</keyword>
<reference evidence="6" key="1">
    <citation type="submission" date="2020-08" db="EMBL/GenBank/DDBJ databases">
        <title>Genome public.</title>
        <authorList>
            <person name="Liu C."/>
            <person name="Sun Q."/>
        </authorList>
    </citation>
    <scope>NUCLEOTIDE SEQUENCE</scope>
    <source>
        <strain evidence="6">NSJ-42</strain>
    </source>
</reference>
<sequence length="738" mass="80390">MNKLRKKKRKKIKPFELKKINEQSIDRLILVGISIGVVIVVLLLRMLYLTIIKGSELAEKAETEWKSEMNLTAMRGNIVDRNGSILVTSTNVYRIEVDMDTLRAYVDDEKTTIEKVSANIAEAIGTSYDNIYKKLSDKENKFIILSKGLEKDAIDKVKALEIAGLVYYDEIERYYPNGNYLSQVLGTINSEGVGLTGLELQYDDYLSGLSGIRIGGIDAYSNDLPFVSGKQTNAINGKDIVTTIDENLQYYAELVAKEGLETHKAKRVSITIMNPNNGEILAMANAPGYDPNSPYEEYENFEGDTENDKIQNMWRNSIVSDTYEPGSTFKIITMAAAMEEGLIHDDDVFVCNGSKTFGDVQVHCWNLSGHGAQTAAEILKNSCNVGFMELGARLGAEKLNEYIKKLGFGSITGIDLPGEAEGIVKSTNSISDIDLATIAFGQTNTLNALQLLTAVNAVANGGTLIQPHIVKEITHKDSNGNTIVDKTIEGKSTENVLSEKTCATLREYLERTATQDAGAGTFVQGYDIGGKTGTAQKVDPTTGAYSADKYIASMVAMTPVDDPQLTVYISVDEPSTGVYYGGQVASPLMKKLFSYIFSYIESPTGKASYSISKDVVIPEIRGKSVEEAKTILEENDLGCEVEGEGNTIVSINPYPGTTVKAGSKIKLTASAKSSIDNKIIMPDLAGTTVEFAINLLDNLGLQYEYEGSGKVVEQSISSGELISSGTKVKLVFKEESEY</sequence>
<dbReference type="InterPro" id="IPR011927">
    <property type="entry name" value="SpoVD_pbp"/>
</dbReference>
<feature type="domain" description="PASTA" evidence="5">
    <location>
        <begin position="675"/>
        <end position="734"/>
    </location>
</feature>
<dbReference type="EMBL" id="JACOOQ010000013">
    <property type="protein sequence ID" value="MBC5640497.1"/>
    <property type="molecule type" value="Genomic_DNA"/>
</dbReference>
<evidence type="ECO:0000256" key="4">
    <source>
        <dbReference type="SAM" id="Phobius"/>
    </source>
</evidence>
<dbReference type="Gene3D" id="3.30.450.330">
    <property type="match status" value="1"/>
</dbReference>
<comment type="caution">
    <text evidence="6">The sequence shown here is derived from an EMBL/GenBank/DDBJ whole genome shotgun (WGS) entry which is preliminary data.</text>
</comment>
<dbReference type="Pfam" id="PF00905">
    <property type="entry name" value="Transpeptidase"/>
    <property type="match status" value="1"/>
</dbReference>
<organism evidence="6 7">
    <name type="scientific">Clostridium lentum</name>
    <dbReference type="NCBI Taxonomy" id="2763037"/>
    <lineage>
        <taxon>Bacteria</taxon>
        <taxon>Bacillati</taxon>
        <taxon>Bacillota</taxon>
        <taxon>Clostridia</taxon>
        <taxon>Eubacteriales</taxon>
        <taxon>Clostridiaceae</taxon>
        <taxon>Clostridium</taxon>
    </lineage>
</organism>
<dbReference type="InterPro" id="IPR005311">
    <property type="entry name" value="PBP_dimer"/>
</dbReference>
<evidence type="ECO:0000256" key="2">
    <source>
        <dbReference type="ARBA" id="ARBA00007171"/>
    </source>
</evidence>
<dbReference type="PANTHER" id="PTHR30627:SF1">
    <property type="entry name" value="PEPTIDOGLYCAN D,D-TRANSPEPTIDASE FTSI"/>
    <property type="match status" value="1"/>
</dbReference>
<dbReference type="NCBIfam" id="TIGR02214">
    <property type="entry name" value="spoVD_pbp"/>
    <property type="match status" value="1"/>
</dbReference>
<dbReference type="SMART" id="SM00740">
    <property type="entry name" value="PASTA"/>
    <property type="match status" value="2"/>
</dbReference>
<dbReference type="Proteomes" id="UP000662088">
    <property type="component" value="Unassembled WGS sequence"/>
</dbReference>
<dbReference type="Gene3D" id="3.90.1310.10">
    <property type="entry name" value="Penicillin-binding protein 2a (Domain 2)"/>
    <property type="match status" value="1"/>
</dbReference>
<keyword evidence="3 4" id="KW-0472">Membrane</keyword>
<dbReference type="InterPro" id="IPR005543">
    <property type="entry name" value="PASTA_dom"/>
</dbReference>
<keyword evidence="4" id="KW-1133">Transmembrane helix</keyword>
<evidence type="ECO:0000256" key="3">
    <source>
        <dbReference type="ARBA" id="ARBA00023136"/>
    </source>
</evidence>
<dbReference type="PROSITE" id="PS51178">
    <property type="entry name" value="PASTA"/>
    <property type="match status" value="2"/>
</dbReference>
<dbReference type="SUPFAM" id="SSF56519">
    <property type="entry name" value="Penicillin binding protein dimerisation domain"/>
    <property type="match status" value="1"/>
</dbReference>
<evidence type="ECO:0000313" key="7">
    <source>
        <dbReference type="Proteomes" id="UP000662088"/>
    </source>
</evidence>